<keyword evidence="3" id="KW-1185">Reference proteome</keyword>
<evidence type="ECO:0000313" key="3">
    <source>
        <dbReference type="Proteomes" id="UP000799423"/>
    </source>
</evidence>
<dbReference type="EMBL" id="MU006306">
    <property type="protein sequence ID" value="KAF2850510.1"/>
    <property type="molecule type" value="Genomic_DNA"/>
</dbReference>
<keyword evidence="1" id="KW-0732">Signal</keyword>
<accession>A0A6A7B513</accession>
<feature type="chain" id="PRO_5025618636" evidence="1">
    <location>
        <begin position="20"/>
        <end position="103"/>
    </location>
</feature>
<proteinExistence type="predicted"/>
<reference evidence="2" key="1">
    <citation type="submission" date="2020-01" db="EMBL/GenBank/DDBJ databases">
        <authorList>
            <consortium name="DOE Joint Genome Institute"/>
            <person name="Haridas S."/>
            <person name="Albert R."/>
            <person name="Binder M."/>
            <person name="Bloem J."/>
            <person name="Labutti K."/>
            <person name="Salamov A."/>
            <person name="Andreopoulos B."/>
            <person name="Baker S.E."/>
            <person name="Barry K."/>
            <person name="Bills G."/>
            <person name="Bluhm B.H."/>
            <person name="Cannon C."/>
            <person name="Castanera R."/>
            <person name="Culley D.E."/>
            <person name="Daum C."/>
            <person name="Ezra D."/>
            <person name="Gonzalez J.B."/>
            <person name="Henrissat B."/>
            <person name="Kuo A."/>
            <person name="Liang C."/>
            <person name="Lipzen A."/>
            <person name="Lutzoni F."/>
            <person name="Magnuson J."/>
            <person name="Mondo S."/>
            <person name="Nolan M."/>
            <person name="Ohm R."/>
            <person name="Pangilinan J."/>
            <person name="Park H.-J."/>
            <person name="Ramirez L."/>
            <person name="Alfaro M."/>
            <person name="Sun H."/>
            <person name="Tritt A."/>
            <person name="Yoshinaga Y."/>
            <person name="Zwiers L.-H."/>
            <person name="Turgeon B.G."/>
            <person name="Goodwin S.B."/>
            <person name="Spatafora J.W."/>
            <person name="Crous P.W."/>
            <person name="Grigoriev I.V."/>
        </authorList>
    </citation>
    <scope>NUCLEOTIDE SEQUENCE</scope>
    <source>
        <strain evidence="2">IPT5</strain>
    </source>
</reference>
<organism evidence="2 3">
    <name type="scientific">Plenodomus tracheiphilus IPT5</name>
    <dbReference type="NCBI Taxonomy" id="1408161"/>
    <lineage>
        <taxon>Eukaryota</taxon>
        <taxon>Fungi</taxon>
        <taxon>Dikarya</taxon>
        <taxon>Ascomycota</taxon>
        <taxon>Pezizomycotina</taxon>
        <taxon>Dothideomycetes</taxon>
        <taxon>Pleosporomycetidae</taxon>
        <taxon>Pleosporales</taxon>
        <taxon>Pleosporineae</taxon>
        <taxon>Leptosphaeriaceae</taxon>
        <taxon>Plenodomus</taxon>
    </lineage>
</organism>
<protein>
    <submittedName>
        <fullName evidence="2">Uncharacterized protein</fullName>
    </submittedName>
</protein>
<feature type="signal peptide" evidence="1">
    <location>
        <begin position="1"/>
        <end position="19"/>
    </location>
</feature>
<gene>
    <name evidence="2" type="ORF">T440DRAFT_396930</name>
</gene>
<dbReference type="Proteomes" id="UP000799423">
    <property type="component" value="Unassembled WGS sequence"/>
</dbReference>
<sequence>MHATAALLPLLALATSTLAAPSAQRPVIRSVPDINMVIRNPMPIDGRGAIGAILEGNLPKAIDKILNRAAPIHEDGLKKPFNIVDRAVPSVHRPIRNPVDIDR</sequence>
<evidence type="ECO:0000313" key="2">
    <source>
        <dbReference type="EMBL" id="KAF2850510.1"/>
    </source>
</evidence>
<name>A0A6A7B513_9PLEO</name>
<dbReference type="AlphaFoldDB" id="A0A6A7B513"/>
<evidence type="ECO:0000256" key="1">
    <source>
        <dbReference type="SAM" id="SignalP"/>
    </source>
</evidence>
<dbReference type="OrthoDB" id="3776522at2759"/>